<evidence type="ECO:0000313" key="2">
    <source>
        <dbReference type="EMBL" id="MDN0022912.1"/>
    </source>
</evidence>
<evidence type="ECO:0000313" key="3">
    <source>
        <dbReference type="EMBL" id="MDN0025384.1"/>
    </source>
</evidence>
<dbReference type="RefSeq" id="WP_289825454.1">
    <property type="nucleotide sequence ID" value="NZ_JAUEIE010000007.1"/>
</dbReference>
<feature type="transmembrane region" description="Helical" evidence="1">
    <location>
        <begin position="76"/>
        <end position="92"/>
    </location>
</feature>
<evidence type="ECO:0000313" key="5">
    <source>
        <dbReference type="Proteomes" id="UP001168478"/>
    </source>
</evidence>
<evidence type="ECO:0000313" key="4">
    <source>
        <dbReference type="Proteomes" id="UP001167831"/>
    </source>
</evidence>
<dbReference type="EMBL" id="JAUEIE010000007">
    <property type="protein sequence ID" value="MDN0022912.1"/>
    <property type="molecule type" value="Genomic_DNA"/>
</dbReference>
<dbReference type="AlphaFoldDB" id="A0AAW7JHS1"/>
<name>A0AAW7JHS1_9BACT</name>
<organism evidence="3 5">
    <name type="scientific">Leyella lascolaii</name>
    <dbReference type="NCBI Taxonomy" id="1776379"/>
    <lineage>
        <taxon>Bacteria</taxon>
        <taxon>Pseudomonadati</taxon>
        <taxon>Bacteroidota</taxon>
        <taxon>Bacteroidia</taxon>
        <taxon>Bacteroidales</taxon>
        <taxon>Prevotellaceae</taxon>
        <taxon>Leyella</taxon>
    </lineage>
</organism>
<keyword evidence="1" id="KW-1133">Transmembrane helix</keyword>
<dbReference type="EMBL" id="JAUEIF010000005">
    <property type="protein sequence ID" value="MDN0025384.1"/>
    <property type="molecule type" value="Genomic_DNA"/>
</dbReference>
<keyword evidence="4" id="KW-1185">Reference proteome</keyword>
<reference evidence="3" key="2">
    <citation type="submission" date="2023-08" db="EMBL/GenBank/DDBJ databases">
        <title>Identification and characterization of horizontal gene transfer across gut microbiota members of farm animals based on homology search.</title>
        <authorList>
            <person name="Schwarzerova J."/>
            <person name="Nykrynova M."/>
            <person name="Jureckova K."/>
            <person name="Cejkova D."/>
            <person name="Rychlik I."/>
        </authorList>
    </citation>
    <scope>NUCLEOTIDE SEQUENCE</scope>
    <source>
        <strain evidence="3">ET15</strain>
        <strain evidence="2">ET37</strain>
    </source>
</reference>
<gene>
    <name evidence="2" type="ORF">QVN81_07760</name>
    <name evidence="3" type="ORF">QVN84_07625</name>
</gene>
<accession>A0AAW7JHS1</accession>
<sequence length="134" mass="14945">MDKDYQNTGNILEVTGGDEAKKPEHAITAEISIEVTGENGPTKYDKHRERWVVVAMRSFVAFVISALLFTLVDVNIYSFYTLVISTAVWVFSSTKSSDIAPEDTMDTIPWYYGVLEPSPTFPTSAQTSARRIPC</sequence>
<dbReference type="Proteomes" id="UP001168478">
    <property type="component" value="Unassembled WGS sequence"/>
</dbReference>
<feature type="transmembrane region" description="Helical" evidence="1">
    <location>
        <begin position="51"/>
        <end position="70"/>
    </location>
</feature>
<proteinExistence type="predicted"/>
<reference evidence="3" key="1">
    <citation type="submission" date="2023-06" db="EMBL/GenBank/DDBJ databases">
        <authorList>
            <person name="Zeman M."/>
            <person name="Kubasova T."/>
            <person name="Jahodarova E."/>
            <person name="Nykrynova M."/>
            <person name="Rychlik I."/>
        </authorList>
    </citation>
    <scope>NUCLEOTIDE SEQUENCE</scope>
    <source>
        <strain evidence="3">ET15</strain>
        <strain evidence="2">ET37</strain>
    </source>
</reference>
<dbReference type="Proteomes" id="UP001167831">
    <property type="component" value="Unassembled WGS sequence"/>
</dbReference>
<comment type="caution">
    <text evidence="3">The sequence shown here is derived from an EMBL/GenBank/DDBJ whole genome shotgun (WGS) entry which is preliminary data.</text>
</comment>
<keyword evidence="1" id="KW-0472">Membrane</keyword>
<protein>
    <submittedName>
        <fullName evidence="3">Uncharacterized protein</fullName>
    </submittedName>
</protein>
<evidence type="ECO:0000256" key="1">
    <source>
        <dbReference type="SAM" id="Phobius"/>
    </source>
</evidence>
<keyword evidence="1" id="KW-0812">Transmembrane</keyword>